<evidence type="ECO:0000256" key="1">
    <source>
        <dbReference type="SAM" id="Phobius"/>
    </source>
</evidence>
<keyword evidence="1" id="KW-0472">Membrane</keyword>
<dbReference type="EMBL" id="AP028907">
    <property type="protein sequence ID" value="BES80503.1"/>
    <property type="molecule type" value="Genomic_DNA"/>
</dbReference>
<keyword evidence="1" id="KW-1133">Transmembrane helix</keyword>
<gene>
    <name evidence="2" type="ORF">PABY_00700</name>
</gene>
<name>A0ABN6ZSL9_9CREN</name>
<feature type="transmembrane region" description="Helical" evidence="1">
    <location>
        <begin position="95"/>
        <end position="115"/>
    </location>
</feature>
<feature type="transmembrane region" description="Helical" evidence="1">
    <location>
        <begin position="64"/>
        <end position="83"/>
    </location>
</feature>
<sequence>MAFYLGLLLNLGFVAIRWARFVVSVPPGLQRLALELHMDGNMVLTISALWHGFTFMDRAGLGEYGAVALILLLAISGMVMRYYRSRRAKLVARMIHSQRTLAFLLLVLLLIHVSGGED</sequence>
<organism evidence="2 3">
    <name type="scientific">Pyrodictium abyssi</name>
    <dbReference type="NCBI Taxonomy" id="54256"/>
    <lineage>
        <taxon>Archaea</taxon>
        <taxon>Thermoproteota</taxon>
        <taxon>Thermoprotei</taxon>
        <taxon>Desulfurococcales</taxon>
        <taxon>Pyrodictiaceae</taxon>
        <taxon>Pyrodictium</taxon>
    </lineage>
</organism>
<reference evidence="2 3" key="1">
    <citation type="submission" date="2023-09" db="EMBL/GenBank/DDBJ databases">
        <title>Pyrofollis japonicus gen. nov. sp. nov., a novel member of the family Pyrodictiaceae isolated from the Iheya North hydrothermal field.</title>
        <authorList>
            <person name="Miyazaki U."/>
            <person name="Sanari M."/>
            <person name="Tame A."/>
            <person name="Kitajima M."/>
            <person name="Okamoto A."/>
            <person name="Sawayama S."/>
            <person name="Miyazaki J."/>
            <person name="Takai K."/>
            <person name="Nakagawa S."/>
        </authorList>
    </citation>
    <scope>NUCLEOTIDE SEQUENCE [LARGE SCALE GENOMIC DNA]</scope>
    <source>
        <strain evidence="2 3">AV2</strain>
    </source>
</reference>
<accession>A0ABN6ZSL9</accession>
<evidence type="ECO:0000313" key="3">
    <source>
        <dbReference type="Proteomes" id="UP001341135"/>
    </source>
</evidence>
<dbReference type="GeneID" id="89288095"/>
<keyword evidence="3" id="KW-1185">Reference proteome</keyword>
<evidence type="ECO:0000313" key="2">
    <source>
        <dbReference type="EMBL" id="BES80503.1"/>
    </source>
</evidence>
<keyword evidence="1" id="KW-0812">Transmembrane</keyword>
<proteinExistence type="predicted"/>
<protein>
    <submittedName>
        <fullName evidence="2">Uncharacterized protein</fullName>
    </submittedName>
</protein>
<dbReference type="Proteomes" id="UP001341135">
    <property type="component" value="Chromosome"/>
</dbReference>
<dbReference type="RefSeq" id="WP_338250807.1">
    <property type="nucleotide sequence ID" value="NZ_AP028907.1"/>
</dbReference>